<organism evidence="1 2">
    <name type="scientific">Burkholderia multivorans CGD2</name>
    <dbReference type="NCBI Taxonomy" id="513052"/>
    <lineage>
        <taxon>Bacteria</taxon>
        <taxon>Pseudomonadati</taxon>
        <taxon>Pseudomonadota</taxon>
        <taxon>Betaproteobacteria</taxon>
        <taxon>Burkholderiales</taxon>
        <taxon>Burkholderiaceae</taxon>
        <taxon>Burkholderia</taxon>
        <taxon>Burkholderia cepacia complex</taxon>
    </lineage>
</organism>
<evidence type="ECO:0000313" key="2">
    <source>
        <dbReference type="Proteomes" id="UP000004535"/>
    </source>
</evidence>
<sequence length="51" mass="5795">MYVEIGCHRRDIRWRAGRPHGQNVAYPAIIARSGAGYRQAGRMRAAIQCRP</sequence>
<accession>B9BSC4</accession>
<gene>
    <name evidence="1" type="ORF">BURMUCGD2_2689</name>
</gene>
<comment type="caution">
    <text evidence="1">The sequence shown here is derived from an EMBL/GenBank/DDBJ whole genome shotgun (WGS) entry which is preliminary data.</text>
</comment>
<dbReference type="EMBL" id="ACFC01000007">
    <property type="protein sequence ID" value="EEE05994.1"/>
    <property type="molecule type" value="Genomic_DNA"/>
</dbReference>
<dbReference type="Proteomes" id="UP000004535">
    <property type="component" value="Unassembled WGS sequence"/>
</dbReference>
<name>B9BSC4_9BURK</name>
<protein>
    <submittedName>
        <fullName evidence="1">Uncharacterized protein</fullName>
    </submittedName>
</protein>
<proteinExistence type="predicted"/>
<dbReference type="AlphaFoldDB" id="B9BSC4"/>
<evidence type="ECO:0000313" key="1">
    <source>
        <dbReference type="EMBL" id="EEE05994.1"/>
    </source>
</evidence>
<reference evidence="1 2" key="1">
    <citation type="journal article" date="2012" name="J. Bacteriol.">
        <title>Draft Genome Sequence Determination for Cystic Fibrosis and Chronic Granulomatous Disease Burkholderia multivorans Isolates.</title>
        <authorList>
            <person name="Varga J.J."/>
            <person name="Losada L."/>
            <person name="Zelazny A.M."/>
            <person name="Brinkac L."/>
            <person name="Harkins D."/>
            <person name="Radune D."/>
            <person name="Hostetler J."/>
            <person name="Sampaio E.P."/>
            <person name="Ronning C.M."/>
            <person name="Nierman W.C."/>
            <person name="Greenberg D.E."/>
            <person name="Holland S.M."/>
            <person name="Goldberg J.B."/>
        </authorList>
    </citation>
    <scope>NUCLEOTIDE SEQUENCE [LARGE SCALE GENOMIC DNA]</scope>
    <source>
        <strain evidence="1 2">CGD2</strain>
    </source>
</reference>